<dbReference type="Pfam" id="PF16823">
    <property type="entry name" value="tPilZ"/>
    <property type="match status" value="1"/>
</dbReference>
<name>A0A2Z6E2S6_9GAMM</name>
<dbReference type="EMBL" id="AP018560">
    <property type="protein sequence ID" value="BBD79373.1"/>
    <property type="molecule type" value="Genomic_DNA"/>
</dbReference>
<gene>
    <name evidence="3" type="ORF">ALSL_0707</name>
</gene>
<dbReference type="InterPro" id="IPR031800">
    <property type="entry name" value="PilZ_atypical"/>
</dbReference>
<evidence type="ECO:0000313" key="3">
    <source>
        <dbReference type="EMBL" id="BBD79373.1"/>
    </source>
</evidence>
<organism evidence="3 4">
    <name type="scientific">Aerosticca soli</name>
    <dbReference type="NCBI Taxonomy" id="2010829"/>
    <lineage>
        <taxon>Bacteria</taxon>
        <taxon>Pseudomonadati</taxon>
        <taxon>Pseudomonadota</taxon>
        <taxon>Gammaproteobacteria</taxon>
        <taxon>Lysobacterales</taxon>
        <taxon>Rhodanobacteraceae</taxon>
        <taxon>Aerosticca</taxon>
    </lineage>
</organism>
<proteinExistence type="predicted"/>
<reference evidence="4" key="2">
    <citation type="submission" date="2018-06" db="EMBL/GenBank/DDBJ databases">
        <title>Genome sequence of Rhodanobacteraceae bacterium strain Dysh456.</title>
        <authorList>
            <person name="Fukui M."/>
        </authorList>
    </citation>
    <scope>NUCLEOTIDE SEQUENCE [LARGE SCALE GENOMIC DNA]</scope>
    <source>
        <strain evidence="4">Dysh456</strain>
    </source>
</reference>
<dbReference type="Proteomes" id="UP000270530">
    <property type="component" value="Chromosome"/>
</dbReference>
<dbReference type="OrthoDB" id="9151696at2"/>
<dbReference type="AlphaFoldDB" id="A0A2Z6E2S6"/>
<sequence>MSDRAYAQFVQRMMFEGPLPVRFEAATPAGGGQLRLLAERNARLLGAIELLEERRAEHERDRLDDATAQELARMDAKLNLLIEIVTHALAPAHGLPQRQRVRFNAVGAEVPDPLVPDDARHGRLLLSFDACLALPLELDCEVEDGAGAGQRFLRFVHPGETVVEALERFVFRHHRRQLADVRHPGG</sequence>
<feature type="domain" description="Cyclic di-GMP receptor atypical PilZ" evidence="2">
    <location>
        <begin position="49"/>
        <end position="182"/>
    </location>
</feature>
<dbReference type="KEGG" id="rbd:ALSL_0707"/>
<keyword evidence="1" id="KW-0175">Coiled coil</keyword>
<evidence type="ECO:0000256" key="1">
    <source>
        <dbReference type="SAM" id="Coils"/>
    </source>
</evidence>
<dbReference type="RefSeq" id="WP_126536471.1">
    <property type="nucleotide sequence ID" value="NZ_AP018560.1"/>
</dbReference>
<accession>A0A2Z6E2S6</accession>
<keyword evidence="4" id="KW-1185">Reference proteome</keyword>
<feature type="coiled-coil region" evidence="1">
    <location>
        <begin position="34"/>
        <end position="61"/>
    </location>
</feature>
<evidence type="ECO:0000259" key="2">
    <source>
        <dbReference type="Pfam" id="PF16823"/>
    </source>
</evidence>
<reference evidence="4" key="1">
    <citation type="submission" date="2018-04" db="EMBL/GenBank/DDBJ databases">
        <authorList>
            <person name="Watanabe M."/>
            <person name="Kojima H."/>
        </authorList>
    </citation>
    <scope>NUCLEOTIDE SEQUENCE [LARGE SCALE GENOMIC DNA]</scope>
    <source>
        <strain evidence="4">Dysh456</strain>
    </source>
</reference>
<evidence type="ECO:0000313" key="4">
    <source>
        <dbReference type="Proteomes" id="UP000270530"/>
    </source>
</evidence>
<protein>
    <recommendedName>
        <fullName evidence="2">Cyclic di-GMP receptor atypical PilZ domain-containing protein</fullName>
    </recommendedName>
</protein>